<name>A0A7M4DJ73_9MICO</name>
<proteinExistence type="predicted"/>
<comment type="caution">
    <text evidence="1">The sequence shown here is derived from an EMBL/GenBank/DDBJ whole genome shotgun (WGS) entry which is preliminary data.</text>
</comment>
<dbReference type="GO" id="GO:0016787">
    <property type="term" value="F:hydrolase activity"/>
    <property type="evidence" value="ECO:0007669"/>
    <property type="project" value="UniProtKB-KW"/>
</dbReference>
<keyword evidence="1" id="KW-0378">Hydrolase</keyword>
<dbReference type="Proteomes" id="UP000419743">
    <property type="component" value="Unassembled WGS sequence"/>
</dbReference>
<dbReference type="SUPFAM" id="SSF53474">
    <property type="entry name" value="alpha/beta-Hydrolases"/>
    <property type="match status" value="1"/>
</dbReference>
<gene>
    <name evidence="1" type="ORF">HALOF300_02179</name>
</gene>
<protein>
    <submittedName>
        <fullName evidence="1">Alpha/beta hydrolase family protein</fullName>
    </submittedName>
</protein>
<accession>A0A7M4DJ73</accession>
<dbReference type="Gene3D" id="3.40.50.1820">
    <property type="entry name" value="alpha/beta hydrolase"/>
    <property type="match status" value="1"/>
</dbReference>
<dbReference type="EMBL" id="CACRYJ010000030">
    <property type="protein sequence ID" value="VZO37074.1"/>
    <property type="molecule type" value="Genomic_DNA"/>
</dbReference>
<evidence type="ECO:0000313" key="2">
    <source>
        <dbReference type="Proteomes" id="UP000419743"/>
    </source>
</evidence>
<reference evidence="1 2" key="1">
    <citation type="submission" date="2019-11" db="EMBL/GenBank/DDBJ databases">
        <authorList>
            <person name="Criscuolo A."/>
        </authorList>
    </citation>
    <scope>NUCLEOTIDE SEQUENCE [LARGE SCALE GENOMIC DNA]</scope>
    <source>
        <strain evidence="1">CIP111667</strain>
    </source>
</reference>
<organism evidence="1 2">
    <name type="scientific">Occultella aeris</name>
    <dbReference type="NCBI Taxonomy" id="2761496"/>
    <lineage>
        <taxon>Bacteria</taxon>
        <taxon>Bacillati</taxon>
        <taxon>Actinomycetota</taxon>
        <taxon>Actinomycetes</taxon>
        <taxon>Micrococcales</taxon>
        <taxon>Ruaniaceae</taxon>
        <taxon>Occultella</taxon>
    </lineage>
</organism>
<dbReference type="InterPro" id="IPR029058">
    <property type="entry name" value="AB_hydrolase_fold"/>
</dbReference>
<dbReference type="AlphaFoldDB" id="A0A7M4DJ73"/>
<evidence type="ECO:0000313" key="1">
    <source>
        <dbReference type="EMBL" id="VZO37074.1"/>
    </source>
</evidence>
<dbReference type="RefSeq" id="WP_156740970.1">
    <property type="nucleotide sequence ID" value="NZ_CACRYJ010000030.1"/>
</dbReference>
<keyword evidence="2" id="KW-1185">Reference proteome</keyword>
<sequence>MRHLPLAARRAAAWAADYAYAVGRIAHSLLTREPPWARAPRPGAGLPVVLVPGVYESWRFLEPLAERLHDAGHPVHVVRELGLNHADVRTGADVVARHLEALALPAVVLVAHSKGGLIGKQVMLDGVATAGVAGAPRVLGMVAVNTPFAGSSYARYLPVAAVRALSPAGVRRLGRQRAVDAAITSVHASWDPHIPGGSELLGARNIRVPVSGHFRILGDPRVQDTIVAAVADYGT</sequence>